<keyword evidence="2" id="KW-1185">Reference proteome</keyword>
<gene>
    <name evidence="1" type="ORF">QFC21_002991</name>
</gene>
<accession>A0ACC2VU23</accession>
<dbReference type="Proteomes" id="UP001227268">
    <property type="component" value="Unassembled WGS sequence"/>
</dbReference>
<name>A0ACC2VU23_9TREE</name>
<reference evidence="1" key="1">
    <citation type="submission" date="2023-04" db="EMBL/GenBank/DDBJ databases">
        <title>Draft Genome sequencing of Naganishia species isolated from polar environments using Oxford Nanopore Technology.</title>
        <authorList>
            <person name="Leo P."/>
            <person name="Venkateswaran K."/>
        </authorList>
    </citation>
    <scope>NUCLEOTIDE SEQUENCE</scope>
    <source>
        <strain evidence="1">MNA-CCFEE 5423</strain>
    </source>
</reference>
<proteinExistence type="predicted"/>
<evidence type="ECO:0000313" key="1">
    <source>
        <dbReference type="EMBL" id="KAJ9102590.1"/>
    </source>
</evidence>
<sequence length="1302" mass="140741">MALLLDSRTRPHRALRLGRSLIPILLAVFVPLQYLPRADATIFSPRIENCHVRSAGEDSTKLVNFTRALAQIVPADQAKTLGLNGQEGQDVLRIDLFGKTGQGITGFDNVTGKLATMFTETHDLNYNLWSTTTYICNSLFPPSPLPEPYIPRNTTYCPIPAGDVGINISVPISGSYGLSTLRTQIRIVDTSLPATELTCINIDLSPYYPEAWYWDIFLWIPAGLAIGYWIASWAARFAAGWVVRSAGDGSSSMDHGETRNAAGIGSVADAGGDSGASRISRKWGTMLVSGVSGERLGFSGALLRFITPGFRDVIWHLQFCAVLAMVAVDWPEFAYPILAQGAWASLLWNVTLAQGTPNGGNGQSYLVNPLQVSRETPFPSNYLPQGNDTAYPLYMNQSIPNMFLNYGASGPRAEDGIERFATAIGLRNIDLFGVCLVLFLSIAGAVIVLSLLFWFMMALVDYIRMRARTSMRGSAQNRGNTAPVASAGYTDADISTRYKNSIDAYGPETPSSQVPNLHDRKGSGSTLLNLTGNQASRRPNALKRVWGRFKVKGPIGAFHWAALCGNLVRLIVLFHLPITICSTYQWTVQDFTSVASVVLAGLAFAFFSVVLPVFLLYRIFRTPTAKLYDAMRTLLALGPMYNIYAQGNQLYYGLRFLASLVTGITIGVGQGHGLAQAIVLLVVEIAFGLGTTIWHPWRAGAGMVIPGFLFAMIRILSAALLVVMAPNLIYPYKQLPVPNYALGWIAYAVLLLQGIALLFFLIMLICKILEGLIRLFGKIPFDESTHPLDGGLFAAFGGLSAKLKGRGSKRPKMDHRASSNAGSINTQMMLNRYSTNQTAVPFSGRASLESYQSRRPSINQWGESNGVYSPVPDHDAPQEVLMDSAPSRGFSVLRGGRAVYEDPYAALPNANSANRVTYPPNSRSLTSPDRRTTFAPLPSLAEDRNRAEPVSPSSRPIRHVRTRSQTAVIETFAPGGPDGLQPGALGLAAPSSGTPATSFSVSRGIAPPIPLMLQSQHDANQAVHADSPTSVYEQDDEEEAPRKANKASNWFGRSKTNVNLAGSDSEEELRDIELSEGGKGKFKPASAKKKSDGKGHGGNSSSGGWLAALLPGTSLKRDSVEMMADMAPNENAGRAGNMMLEGDNGPERHSMDPPLRSFKVKRQSLPSSASSHRPSPQSSNPTTPHAFVSTNLSNPSSPTSSDQPLPGSQRSFVVQRATRSAGPSATSSRVTTPGNEQPAPFTALTPFDNDGRDGDSTVRGPGRSFVVQRANRNNHPNLAPPIYESARYTPARREQGSEDHAR</sequence>
<protein>
    <submittedName>
        <fullName evidence="1">Uncharacterized protein</fullName>
    </submittedName>
</protein>
<comment type="caution">
    <text evidence="1">The sequence shown here is derived from an EMBL/GenBank/DDBJ whole genome shotgun (WGS) entry which is preliminary data.</text>
</comment>
<dbReference type="EMBL" id="JASBWT010000008">
    <property type="protein sequence ID" value="KAJ9102590.1"/>
    <property type="molecule type" value="Genomic_DNA"/>
</dbReference>
<organism evidence="1 2">
    <name type="scientific">Naganishia friedmannii</name>
    <dbReference type="NCBI Taxonomy" id="89922"/>
    <lineage>
        <taxon>Eukaryota</taxon>
        <taxon>Fungi</taxon>
        <taxon>Dikarya</taxon>
        <taxon>Basidiomycota</taxon>
        <taxon>Agaricomycotina</taxon>
        <taxon>Tremellomycetes</taxon>
        <taxon>Filobasidiales</taxon>
        <taxon>Filobasidiaceae</taxon>
        <taxon>Naganishia</taxon>
    </lineage>
</organism>
<evidence type="ECO:0000313" key="2">
    <source>
        <dbReference type="Proteomes" id="UP001227268"/>
    </source>
</evidence>